<dbReference type="Gene3D" id="1.10.10.10">
    <property type="entry name" value="Winged helix-like DNA-binding domain superfamily/Winged helix DNA-binding domain"/>
    <property type="match status" value="2"/>
</dbReference>
<reference evidence="5" key="1">
    <citation type="submission" date="2020-12" db="EMBL/GenBank/DDBJ databases">
        <authorList>
            <person name="Hahn C.J."/>
            <person name="Laso-Perez R."/>
            <person name="Vulcano F."/>
            <person name="Vaziourakis K.-M."/>
            <person name="Stokke R."/>
            <person name="Steen I.H."/>
            <person name="Teske A."/>
            <person name="Boetius A."/>
            <person name="Liebeke M."/>
            <person name="Amann R."/>
            <person name="Knittel K."/>
        </authorList>
    </citation>
    <scope>NUCLEOTIDE SEQUENCE</scope>
    <source>
        <strain evidence="5">Gfbio:c6db26ca-90af-429b-aeed-0e3e8aed0b5e:GoM-Arc1_AMV-AAA_792_C10</strain>
    </source>
</reference>
<accession>A0A812A2P8</accession>
<evidence type="ECO:0000313" key="5">
    <source>
        <dbReference type="EMBL" id="CAD7766883.1"/>
    </source>
</evidence>
<organism evidence="5 6">
    <name type="scientific">Candidatus Argoarchaeum ethanivorans</name>
    <dbReference type="NCBI Taxonomy" id="2608793"/>
    <lineage>
        <taxon>Archaea</taxon>
        <taxon>Methanobacteriati</taxon>
        <taxon>Methanobacteriota</taxon>
        <taxon>Stenosarchaea group</taxon>
        <taxon>Methanomicrobia</taxon>
        <taxon>Methanosarcinales</taxon>
        <taxon>Methanosarcinales incertae sedis</taxon>
        <taxon>GOM Arc I cluster</taxon>
        <taxon>Candidatus Argoarchaeum</taxon>
    </lineage>
</organism>
<proteinExistence type="predicted"/>
<keyword evidence="4" id="KW-0131">Cell cycle</keyword>
<dbReference type="PANTHER" id="PTHR34298">
    <property type="entry name" value="SEGREGATION AND CONDENSATION PROTEIN B"/>
    <property type="match status" value="1"/>
</dbReference>
<dbReference type="AlphaFoldDB" id="A0A812A2P8"/>
<sequence>MRDEKLVEAALFVAGKPVSDATLKKIIGSLTRARRAVENLIFEYQQRDTALEIVEFDKKYVMQLKPEYSKHVKTVSPKEISSPALRTLAMIAYHQPVTQSKLVQIRGNAIYDHLSELKQKNLITPKRHGRTFILTTGEAFADYFNLKINNQQEIREKIIELAKEQNVGLDRWLHKKPSIIATPMYESLLTYCGIKQFQVSDKLYVSPESVTELSDATVVIISRGYAKRIREHFTGEIIEVSASTFKDLIESMKKLKDIAKEKTINKKITEITEMREQYIDKTISLTTAVSPSTNMAVEIAKELRLPISAKGKKLAPDYSITADDIDAANGALIQIPTHQKNIDVIERINERYRSIIDQIKQIEEGYVPDHQSSREE</sequence>
<dbReference type="InterPro" id="IPR036388">
    <property type="entry name" value="WH-like_DNA-bd_sf"/>
</dbReference>
<dbReference type="SUPFAM" id="SSF46785">
    <property type="entry name" value="Winged helix' DNA-binding domain"/>
    <property type="match status" value="2"/>
</dbReference>
<keyword evidence="3" id="KW-0159">Chromosome partition</keyword>
<name>A0A812A2P8_9EURY</name>
<gene>
    <name evidence="5" type="primary">scpB</name>
    <name evidence="5" type="ORF">DNFNHJIP_00284</name>
</gene>
<evidence type="ECO:0000256" key="4">
    <source>
        <dbReference type="ARBA" id="ARBA00023306"/>
    </source>
</evidence>
<evidence type="ECO:0000256" key="2">
    <source>
        <dbReference type="ARBA" id="ARBA00022618"/>
    </source>
</evidence>
<comment type="caution">
    <text evidence="5">The sequence shown here is derived from an EMBL/GenBank/DDBJ whole genome shotgun (WGS) entry which is preliminary data.</text>
</comment>
<dbReference type="PANTHER" id="PTHR34298:SF2">
    <property type="entry name" value="SEGREGATION AND CONDENSATION PROTEIN B"/>
    <property type="match status" value="1"/>
</dbReference>
<keyword evidence="2" id="KW-0132">Cell division</keyword>
<dbReference type="InterPro" id="IPR036390">
    <property type="entry name" value="WH_DNA-bd_sf"/>
</dbReference>
<dbReference type="NCBIfam" id="TIGR00281">
    <property type="entry name" value="SMC-Scp complex subunit ScpB"/>
    <property type="match status" value="1"/>
</dbReference>
<evidence type="ECO:0000256" key="1">
    <source>
        <dbReference type="ARBA" id="ARBA00022490"/>
    </source>
</evidence>
<evidence type="ECO:0000313" key="6">
    <source>
        <dbReference type="Proteomes" id="UP000614580"/>
    </source>
</evidence>
<dbReference type="GO" id="GO:0051304">
    <property type="term" value="P:chromosome separation"/>
    <property type="evidence" value="ECO:0007669"/>
    <property type="project" value="InterPro"/>
</dbReference>
<dbReference type="EMBL" id="CAJHZY010000023">
    <property type="protein sequence ID" value="CAD7766883.1"/>
    <property type="molecule type" value="Genomic_DNA"/>
</dbReference>
<evidence type="ECO:0000256" key="3">
    <source>
        <dbReference type="ARBA" id="ARBA00022829"/>
    </source>
</evidence>
<dbReference type="Pfam" id="PF04079">
    <property type="entry name" value="SMC_ScpB"/>
    <property type="match status" value="1"/>
</dbReference>
<protein>
    <submittedName>
        <fullName evidence="5">Segregation and condensation protein B</fullName>
    </submittedName>
</protein>
<keyword evidence="1" id="KW-0963">Cytoplasm</keyword>
<dbReference type="Proteomes" id="UP000614580">
    <property type="component" value="Unassembled WGS sequence"/>
</dbReference>
<dbReference type="GO" id="GO:0051301">
    <property type="term" value="P:cell division"/>
    <property type="evidence" value="ECO:0007669"/>
    <property type="project" value="UniProtKB-KW"/>
</dbReference>
<dbReference type="InterPro" id="IPR005234">
    <property type="entry name" value="ScpB_csome_segregation"/>
</dbReference>